<keyword evidence="4" id="KW-1185">Reference proteome</keyword>
<dbReference type="InterPro" id="IPR050769">
    <property type="entry name" value="NAT_camello-type"/>
</dbReference>
<dbReference type="InterPro" id="IPR016181">
    <property type="entry name" value="Acyl_CoA_acyltransferase"/>
</dbReference>
<comment type="caution">
    <text evidence="3">The sequence shown here is derived from an EMBL/GenBank/DDBJ whole genome shotgun (WGS) entry which is preliminary data.</text>
</comment>
<accession>A0ABN0XR13</accession>
<dbReference type="Pfam" id="PF00583">
    <property type="entry name" value="Acetyltransf_1"/>
    <property type="match status" value="1"/>
</dbReference>
<evidence type="ECO:0000259" key="2">
    <source>
        <dbReference type="PROSITE" id="PS51186"/>
    </source>
</evidence>
<dbReference type="Gene3D" id="3.40.630.30">
    <property type="match status" value="1"/>
</dbReference>
<dbReference type="Proteomes" id="UP001501166">
    <property type="component" value="Unassembled WGS sequence"/>
</dbReference>
<evidence type="ECO:0000313" key="4">
    <source>
        <dbReference type="Proteomes" id="UP001501166"/>
    </source>
</evidence>
<dbReference type="PANTHER" id="PTHR13947:SF37">
    <property type="entry name" value="LD18367P"/>
    <property type="match status" value="1"/>
</dbReference>
<evidence type="ECO:0000256" key="1">
    <source>
        <dbReference type="ARBA" id="ARBA00022679"/>
    </source>
</evidence>
<dbReference type="RefSeq" id="WP_343756713.1">
    <property type="nucleotide sequence ID" value="NZ_BAAACW010000151.1"/>
</dbReference>
<sequence>MPLRKLEERDNQILGEIIRRSLEEHDLAIPGTVYYDDNLFQLSDYYKQDKAQYWVLEKEGQVIGGCGVGPYRGQIGEIQKLYIVKEEQGKGYAHLLMQQALAFSKEHYASCYIETFASLNKANRLYESYGFKALEAPLEGSEHGACDTWLYKEF</sequence>
<protein>
    <submittedName>
        <fullName evidence="3">GNAT family N-acetyltransferase</fullName>
    </submittedName>
</protein>
<keyword evidence="1" id="KW-0808">Transferase</keyword>
<name>A0ABN0XR13_9LACT</name>
<dbReference type="EMBL" id="BAAACW010000151">
    <property type="protein sequence ID" value="GAA0370613.1"/>
    <property type="molecule type" value="Genomic_DNA"/>
</dbReference>
<proteinExistence type="predicted"/>
<dbReference type="SUPFAM" id="SSF55729">
    <property type="entry name" value="Acyl-CoA N-acyltransferases (Nat)"/>
    <property type="match status" value="1"/>
</dbReference>
<dbReference type="InterPro" id="IPR000182">
    <property type="entry name" value="GNAT_dom"/>
</dbReference>
<evidence type="ECO:0000313" key="3">
    <source>
        <dbReference type="EMBL" id="GAA0370613.1"/>
    </source>
</evidence>
<dbReference type="PANTHER" id="PTHR13947">
    <property type="entry name" value="GNAT FAMILY N-ACETYLTRANSFERASE"/>
    <property type="match status" value="1"/>
</dbReference>
<feature type="domain" description="N-acetyltransferase" evidence="2">
    <location>
        <begin position="1"/>
        <end position="154"/>
    </location>
</feature>
<dbReference type="CDD" id="cd04301">
    <property type="entry name" value="NAT_SF"/>
    <property type="match status" value="1"/>
</dbReference>
<dbReference type="PROSITE" id="PS51186">
    <property type="entry name" value="GNAT"/>
    <property type="match status" value="1"/>
</dbReference>
<organism evidence="3 4">
    <name type="scientific">Alkalibacterium iburiense</name>
    <dbReference type="NCBI Taxonomy" id="290589"/>
    <lineage>
        <taxon>Bacteria</taxon>
        <taxon>Bacillati</taxon>
        <taxon>Bacillota</taxon>
        <taxon>Bacilli</taxon>
        <taxon>Lactobacillales</taxon>
        <taxon>Carnobacteriaceae</taxon>
        <taxon>Alkalibacterium</taxon>
    </lineage>
</organism>
<gene>
    <name evidence="3" type="ORF">GCM10008932_22620</name>
</gene>
<reference evidence="3 4" key="1">
    <citation type="journal article" date="2019" name="Int. J. Syst. Evol. Microbiol.">
        <title>The Global Catalogue of Microorganisms (GCM) 10K type strain sequencing project: providing services to taxonomists for standard genome sequencing and annotation.</title>
        <authorList>
            <consortium name="The Broad Institute Genomics Platform"/>
            <consortium name="The Broad Institute Genome Sequencing Center for Infectious Disease"/>
            <person name="Wu L."/>
            <person name="Ma J."/>
        </authorList>
    </citation>
    <scope>NUCLEOTIDE SEQUENCE [LARGE SCALE GENOMIC DNA]</scope>
    <source>
        <strain evidence="3 4">JCM 12662</strain>
    </source>
</reference>